<keyword evidence="3" id="KW-0645">Protease</keyword>
<protein>
    <submittedName>
        <fullName evidence="3">CAAX amino protease</fullName>
    </submittedName>
</protein>
<dbReference type="InterPro" id="IPR052710">
    <property type="entry name" value="CAAX_protease"/>
</dbReference>
<evidence type="ECO:0000259" key="2">
    <source>
        <dbReference type="Pfam" id="PF02517"/>
    </source>
</evidence>
<keyword evidence="1" id="KW-0472">Membrane</keyword>
<dbReference type="Proteomes" id="UP000619260">
    <property type="component" value="Unassembled WGS sequence"/>
</dbReference>
<name>A0A8J3YG49_9ACTN</name>
<feature type="transmembrane region" description="Helical" evidence="1">
    <location>
        <begin position="90"/>
        <end position="110"/>
    </location>
</feature>
<dbReference type="InterPro" id="IPR003675">
    <property type="entry name" value="Rce1/LyrA-like_dom"/>
</dbReference>
<dbReference type="GO" id="GO:0080120">
    <property type="term" value="P:CAAX-box protein maturation"/>
    <property type="evidence" value="ECO:0007669"/>
    <property type="project" value="UniProtKB-ARBA"/>
</dbReference>
<dbReference type="PANTHER" id="PTHR36435:SF1">
    <property type="entry name" value="CAAX AMINO TERMINAL PROTEASE FAMILY PROTEIN"/>
    <property type="match status" value="1"/>
</dbReference>
<gene>
    <name evidence="3" type="ORF">Val02_06730</name>
</gene>
<evidence type="ECO:0000313" key="4">
    <source>
        <dbReference type="Proteomes" id="UP000619260"/>
    </source>
</evidence>
<dbReference type="EMBL" id="BOPF01000002">
    <property type="protein sequence ID" value="GIJ43787.1"/>
    <property type="molecule type" value="Genomic_DNA"/>
</dbReference>
<feature type="transmembrane region" description="Helical" evidence="1">
    <location>
        <begin position="130"/>
        <end position="155"/>
    </location>
</feature>
<evidence type="ECO:0000256" key="1">
    <source>
        <dbReference type="SAM" id="Phobius"/>
    </source>
</evidence>
<feature type="transmembrane region" description="Helical" evidence="1">
    <location>
        <begin position="196"/>
        <end position="222"/>
    </location>
</feature>
<evidence type="ECO:0000313" key="3">
    <source>
        <dbReference type="EMBL" id="GIJ43787.1"/>
    </source>
</evidence>
<reference evidence="3" key="1">
    <citation type="submission" date="2021-01" db="EMBL/GenBank/DDBJ databases">
        <title>Whole genome shotgun sequence of Virgisporangium aliadipatigenens NBRC 105644.</title>
        <authorList>
            <person name="Komaki H."/>
            <person name="Tamura T."/>
        </authorList>
    </citation>
    <scope>NUCLEOTIDE SEQUENCE</scope>
    <source>
        <strain evidence="3">NBRC 105644</strain>
    </source>
</reference>
<organism evidence="3 4">
    <name type="scientific">Virgisporangium aliadipatigenens</name>
    <dbReference type="NCBI Taxonomy" id="741659"/>
    <lineage>
        <taxon>Bacteria</taxon>
        <taxon>Bacillati</taxon>
        <taxon>Actinomycetota</taxon>
        <taxon>Actinomycetes</taxon>
        <taxon>Micromonosporales</taxon>
        <taxon>Micromonosporaceae</taxon>
        <taxon>Virgisporangium</taxon>
    </lineage>
</organism>
<keyword evidence="3" id="KW-0378">Hydrolase</keyword>
<keyword evidence="4" id="KW-1185">Reference proteome</keyword>
<accession>A0A8J3YG49</accession>
<keyword evidence="1" id="KW-0812">Transmembrane</keyword>
<feature type="transmembrane region" description="Helical" evidence="1">
    <location>
        <begin position="253"/>
        <end position="275"/>
    </location>
</feature>
<sequence>MIDAGALLGAMTTTAPAPVAPPAPAPRHDLPFHRLGRLGRHHWWLPPLATLAVLVGIVVVQLVPAIAPLVAGRPDGPDGYPVFGGATDTWLLVGALGLTIPVVLLAARVLQNRPAGSLSSVTGRLRWRWLGICLLVAVPVPVLTLGGGIALLALTEPAGEAALTLGAWPKVLVGLALTLALVPFQAAGEEYFFRGWLLQAVGGYTRSAIPAIVVSALAFSLAHGLGTRWGFVELVLFGLVTGWLAYRTGGLEAAIALHAVNNVVAFALDVITGGPTNDLSTAADMPWQLFVIDVPLLVAYALVVRWLAGRRRLATTTAIGAT</sequence>
<dbReference type="GO" id="GO:0006508">
    <property type="term" value="P:proteolysis"/>
    <property type="evidence" value="ECO:0007669"/>
    <property type="project" value="UniProtKB-KW"/>
</dbReference>
<dbReference type="GO" id="GO:0004175">
    <property type="term" value="F:endopeptidase activity"/>
    <property type="evidence" value="ECO:0007669"/>
    <property type="project" value="UniProtKB-ARBA"/>
</dbReference>
<feature type="transmembrane region" description="Helical" evidence="1">
    <location>
        <begin position="167"/>
        <end position="184"/>
    </location>
</feature>
<proteinExistence type="predicted"/>
<feature type="transmembrane region" description="Helical" evidence="1">
    <location>
        <begin position="228"/>
        <end position="246"/>
    </location>
</feature>
<dbReference type="PANTHER" id="PTHR36435">
    <property type="entry name" value="SLR1288 PROTEIN"/>
    <property type="match status" value="1"/>
</dbReference>
<dbReference type="Pfam" id="PF02517">
    <property type="entry name" value="Rce1-like"/>
    <property type="match status" value="1"/>
</dbReference>
<feature type="domain" description="CAAX prenyl protease 2/Lysostaphin resistance protein A-like" evidence="2">
    <location>
        <begin position="175"/>
        <end position="264"/>
    </location>
</feature>
<comment type="caution">
    <text evidence="3">The sequence shown here is derived from an EMBL/GenBank/DDBJ whole genome shotgun (WGS) entry which is preliminary data.</text>
</comment>
<dbReference type="AlphaFoldDB" id="A0A8J3YG49"/>
<feature type="transmembrane region" description="Helical" evidence="1">
    <location>
        <begin position="43"/>
        <end position="70"/>
    </location>
</feature>
<feature type="transmembrane region" description="Helical" evidence="1">
    <location>
        <begin position="287"/>
        <end position="308"/>
    </location>
</feature>
<keyword evidence="1" id="KW-1133">Transmembrane helix</keyword>